<proteinExistence type="predicted"/>
<name>A0ABZ1FSN5_9ACTN</name>
<dbReference type="Proteomes" id="UP001344251">
    <property type="component" value="Chromosome"/>
</dbReference>
<accession>A0ABZ1FSN5</accession>
<protein>
    <submittedName>
        <fullName evidence="1">Uncharacterized protein</fullName>
    </submittedName>
</protein>
<keyword evidence="2" id="KW-1185">Reference proteome</keyword>
<reference evidence="1 2" key="1">
    <citation type="submission" date="2022-10" db="EMBL/GenBank/DDBJ databases">
        <title>The complete genomes of actinobacterial strains from the NBC collection.</title>
        <authorList>
            <person name="Joergensen T.S."/>
            <person name="Alvarez Arevalo M."/>
            <person name="Sterndorff E.B."/>
            <person name="Faurdal D."/>
            <person name="Vuksanovic O."/>
            <person name="Mourched A.-S."/>
            <person name="Charusanti P."/>
            <person name="Shaw S."/>
            <person name="Blin K."/>
            <person name="Weber T."/>
        </authorList>
    </citation>
    <scope>NUCLEOTIDE SEQUENCE [LARGE SCALE GENOMIC DNA]</scope>
    <source>
        <strain evidence="1 2">NBC 01774</strain>
    </source>
</reference>
<dbReference type="RefSeq" id="WP_326623060.1">
    <property type="nucleotide sequence ID" value="NZ_CP109106.1"/>
</dbReference>
<dbReference type="EMBL" id="CP109106">
    <property type="protein sequence ID" value="WSB73464.1"/>
    <property type="molecule type" value="Genomic_DNA"/>
</dbReference>
<gene>
    <name evidence="1" type="ORF">OG863_39055</name>
</gene>
<organism evidence="1 2">
    <name type="scientific">Streptomyces decoyicus</name>
    <dbReference type="NCBI Taxonomy" id="249567"/>
    <lineage>
        <taxon>Bacteria</taxon>
        <taxon>Bacillati</taxon>
        <taxon>Actinomycetota</taxon>
        <taxon>Actinomycetes</taxon>
        <taxon>Kitasatosporales</taxon>
        <taxon>Streptomycetaceae</taxon>
        <taxon>Streptomyces</taxon>
    </lineage>
</organism>
<evidence type="ECO:0000313" key="1">
    <source>
        <dbReference type="EMBL" id="WSB73464.1"/>
    </source>
</evidence>
<sequence>MAFISLRGLNPEREHGRLGVEADHYLPLRTPEPLTKLLLAHLS</sequence>
<evidence type="ECO:0000313" key="2">
    <source>
        <dbReference type="Proteomes" id="UP001344251"/>
    </source>
</evidence>